<proteinExistence type="predicted"/>
<name>A0A1I7YDN4_9BILA</name>
<dbReference type="Proteomes" id="UP000095287">
    <property type="component" value="Unplaced"/>
</dbReference>
<evidence type="ECO:0000313" key="2">
    <source>
        <dbReference type="WBParaSite" id="L893_g1530.t1"/>
    </source>
</evidence>
<evidence type="ECO:0000313" key="1">
    <source>
        <dbReference type="Proteomes" id="UP000095287"/>
    </source>
</evidence>
<dbReference type="AlphaFoldDB" id="A0A1I7YDN4"/>
<dbReference type="WBParaSite" id="L893_g1530.t1">
    <property type="protein sequence ID" value="L893_g1530.t1"/>
    <property type="gene ID" value="L893_g1530"/>
</dbReference>
<accession>A0A1I7YDN4</accession>
<sequence length="337" mass="38290">MDSVPFAFCMDLMGHLNLDWGKYEKLANVLTGRWKAAANSFAENVHDLELRCKVEEGEWSYIVLADSRSGDKPFDEIVALNDRFIRCKYISIDILYEVVDLRPKEEILAQVIPFMAQHLRRSSGIYFRNTPSDLSEEEAGMLFGSLLVSHGFGLRDFGTLCLPYYGPESESFLNSLLDRGCSLQTLCLDTSWPDSQAVEDIIVELFTPRPKISLIIYPNGDKRNYILSAKIFEAIVNAWNKAENLSSLNVYGPWHAGSEEVLFVPVPPSVTRKLLKAQEENKSFTVWSKENGSTLSCTIDYTEHKIQFRSPPDDRFNDPDNLTILVSLPDIRIPYEV</sequence>
<reference evidence="2" key="1">
    <citation type="submission" date="2016-11" db="UniProtKB">
        <authorList>
            <consortium name="WormBaseParasite"/>
        </authorList>
    </citation>
    <scope>IDENTIFICATION</scope>
</reference>
<protein>
    <submittedName>
        <fullName evidence="2">SHSP domain-containing protein</fullName>
    </submittedName>
</protein>
<organism evidence="1 2">
    <name type="scientific">Steinernema glaseri</name>
    <dbReference type="NCBI Taxonomy" id="37863"/>
    <lineage>
        <taxon>Eukaryota</taxon>
        <taxon>Metazoa</taxon>
        <taxon>Ecdysozoa</taxon>
        <taxon>Nematoda</taxon>
        <taxon>Chromadorea</taxon>
        <taxon>Rhabditida</taxon>
        <taxon>Tylenchina</taxon>
        <taxon>Panagrolaimomorpha</taxon>
        <taxon>Strongyloidoidea</taxon>
        <taxon>Steinernematidae</taxon>
        <taxon>Steinernema</taxon>
    </lineage>
</organism>
<keyword evidence="1" id="KW-1185">Reference proteome</keyword>